<dbReference type="InterPro" id="IPR006214">
    <property type="entry name" value="Bax_inhibitor_1-related"/>
</dbReference>
<evidence type="ECO:0000256" key="6">
    <source>
        <dbReference type="RuleBase" id="RU004379"/>
    </source>
</evidence>
<evidence type="ECO:0000256" key="4">
    <source>
        <dbReference type="ARBA" id="ARBA00022989"/>
    </source>
</evidence>
<evidence type="ECO:0000256" key="5">
    <source>
        <dbReference type="ARBA" id="ARBA00023136"/>
    </source>
</evidence>
<dbReference type="RefSeq" id="WP_077834222.1">
    <property type="nucleotide sequence ID" value="NZ_CP096983.1"/>
</dbReference>
<accession>A0A1S8KXC1</accession>
<dbReference type="CDD" id="cd10432">
    <property type="entry name" value="BI-1-like_bacterial"/>
    <property type="match status" value="1"/>
</dbReference>
<name>A0A1S8KXC1_9CLOT</name>
<feature type="transmembrane region" description="Helical" evidence="6">
    <location>
        <begin position="204"/>
        <end position="224"/>
    </location>
</feature>
<feature type="transmembrane region" description="Helical" evidence="6">
    <location>
        <begin position="139"/>
        <end position="158"/>
    </location>
</feature>
<feature type="transmembrane region" description="Helical" evidence="6">
    <location>
        <begin position="107"/>
        <end position="127"/>
    </location>
</feature>
<dbReference type="EMBL" id="CP096983">
    <property type="protein sequence ID" value="URZ12942.1"/>
    <property type="molecule type" value="Genomic_DNA"/>
</dbReference>
<protein>
    <submittedName>
        <fullName evidence="7">Inner membrane protein YbhL</fullName>
    </submittedName>
</protein>
<dbReference type="AlphaFoldDB" id="A0A1S8KXC1"/>
<sequence>MEDLRLSRENQGVRSFIQQVYMWMTLALLTTAGVALAVSTSPSLIEAIFVNRSLFFVLIIAEVFLVGFLSRGINKMSSQVATAIFFVYSVVNGFTFSWIFLAYDLGSISSIFFITAGTFGAMSLYGYVTKKDLSSIGNICLMGLIGLIIASIVNIFIINNTFSLIVSFIGVIIFVAITAYDTQRIKKMAVSLSYSDDMEVSAKGSILGALTLYLDFINLFIYMLRLFGRKR</sequence>
<dbReference type="PANTHER" id="PTHR23291:SF50">
    <property type="entry name" value="PROTEIN LIFEGUARD 4"/>
    <property type="match status" value="1"/>
</dbReference>
<evidence type="ECO:0000313" key="7">
    <source>
        <dbReference type="EMBL" id="URZ12942.1"/>
    </source>
</evidence>
<organism evidence="7 8">
    <name type="scientific">Clostridium felsineum</name>
    <dbReference type="NCBI Taxonomy" id="36839"/>
    <lineage>
        <taxon>Bacteria</taxon>
        <taxon>Bacillati</taxon>
        <taxon>Bacillota</taxon>
        <taxon>Clostridia</taxon>
        <taxon>Eubacteriales</taxon>
        <taxon>Clostridiaceae</taxon>
        <taxon>Clostridium</taxon>
    </lineage>
</organism>
<dbReference type="Proteomes" id="UP000190951">
    <property type="component" value="Chromosome"/>
</dbReference>
<proteinExistence type="inferred from homology"/>
<feature type="transmembrane region" description="Helical" evidence="6">
    <location>
        <begin position="164"/>
        <end position="183"/>
    </location>
</feature>
<keyword evidence="4 6" id="KW-1133">Transmembrane helix</keyword>
<keyword evidence="5 6" id="KW-0472">Membrane</keyword>
<dbReference type="Pfam" id="PF01027">
    <property type="entry name" value="Bax1-I"/>
    <property type="match status" value="1"/>
</dbReference>
<comment type="subcellular location">
    <subcellularLocation>
        <location evidence="1">Membrane</location>
        <topology evidence="1">Multi-pass membrane protein</topology>
    </subcellularLocation>
</comment>
<keyword evidence="3 6" id="KW-0812">Transmembrane</keyword>
<evidence type="ECO:0000256" key="1">
    <source>
        <dbReference type="ARBA" id="ARBA00004141"/>
    </source>
</evidence>
<feature type="transmembrane region" description="Helical" evidence="6">
    <location>
        <begin position="80"/>
        <end position="101"/>
    </location>
</feature>
<dbReference type="PANTHER" id="PTHR23291">
    <property type="entry name" value="BAX INHIBITOR-RELATED"/>
    <property type="match status" value="1"/>
</dbReference>
<comment type="similarity">
    <text evidence="2 6">Belongs to the BI1 family.</text>
</comment>
<evidence type="ECO:0000256" key="3">
    <source>
        <dbReference type="ARBA" id="ARBA00022692"/>
    </source>
</evidence>
<gene>
    <name evidence="7" type="primary">ybhL</name>
    <name evidence="7" type="ORF">CROST_036880</name>
</gene>
<dbReference type="KEGG" id="crw:CROST_036880"/>
<evidence type="ECO:0000313" key="8">
    <source>
        <dbReference type="Proteomes" id="UP000190951"/>
    </source>
</evidence>
<feature type="transmembrane region" description="Helical" evidence="6">
    <location>
        <begin position="20"/>
        <end position="38"/>
    </location>
</feature>
<keyword evidence="8" id="KW-1185">Reference proteome</keyword>
<evidence type="ECO:0000256" key="2">
    <source>
        <dbReference type="ARBA" id="ARBA00010350"/>
    </source>
</evidence>
<dbReference type="GO" id="GO:0005886">
    <property type="term" value="C:plasma membrane"/>
    <property type="evidence" value="ECO:0007669"/>
    <property type="project" value="TreeGrafter"/>
</dbReference>
<reference evidence="7 8" key="1">
    <citation type="submission" date="2022-04" db="EMBL/GenBank/DDBJ databases">
        <title>Genome sequence of C. roseum typestrain.</title>
        <authorList>
            <person name="Poehlein A."/>
            <person name="Schoch T."/>
            <person name="Duerre P."/>
            <person name="Daniel R."/>
        </authorList>
    </citation>
    <scope>NUCLEOTIDE SEQUENCE [LARGE SCALE GENOMIC DNA]</scope>
    <source>
        <strain evidence="7 8">DSM 7320</strain>
    </source>
</reference>
<dbReference type="STRING" id="84029.CROST_45850"/>
<feature type="transmembrane region" description="Helical" evidence="6">
    <location>
        <begin position="44"/>
        <end position="68"/>
    </location>
</feature>